<dbReference type="EMBL" id="CP136600">
    <property type="protein sequence ID" value="WOH38212.1"/>
    <property type="molecule type" value="Genomic_DNA"/>
</dbReference>
<feature type="domain" description="Negative modulator of initiation of replication SeqA N-terminal" evidence="7">
    <location>
        <begin position="1"/>
        <end position="35"/>
    </location>
</feature>
<dbReference type="InterPro" id="IPR026577">
    <property type="entry name" value="SeqA_DNA-bd_C"/>
</dbReference>
<keyword evidence="3 4" id="KW-0238">DNA-binding</keyword>
<sequence length="203" mass="22768">MKTIDIDDELYQYIASNTKFIGESASDILRRLLSFDELVANSKLAIKKDVQPANDVKTKKSKPAVENVKLAETKTKSVEKTPAAKPEKIAAGQNIFDLINKEELATQKGAVGRFLLILSNMHRVHSQQFDSVLDIQGRDRLYFANAELDLLEAGSSTKPKQIPNSEFWVITNSNTTRKKRMLTDVANVLGYSKTDAERIRDLL</sequence>
<protein>
    <recommendedName>
        <fullName evidence="4 5">Negative modulator of initiation of replication</fullName>
    </recommendedName>
</protein>
<evidence type="ECO:0000313" key="9">
    <source>
        <dbReference type="Proteomes" id="UP001301442"/>
    </source>
</evidence>
<dbReference type="InterPro" id="IPR010985">
    <property type="entry name" value="Ribbon_hlx_hlx"/>
</dbReference>
<dbReference type="Gene3D" id="1.20.1380.10">
    <property type="entry name" value="Replication modulator SeqA, C-terminal DNA-binding domain"/>
    <property type="match status" value="1"/>
</dbReference>
<comment type="subcellular location">
    <subcellularLocation>
        <location evidence="4 5">Cytoplasm</location>
    </subcellularLocation>
</comment>
<dbReference type="Gene3D" id="1.10.1220.10">
    <property type="entry name" value="Met repressor-like"/>
    <property type="match status" value="1"/>
</dbReference>
<evidence type="ECO:0000259" key="6">
    <source>
        <dbReference type="Pfam" id="PF03925"/>
    </source>
</evidence>
<comment type="function">
    <text evidence="4 5">Negative regulator of replication initiation, which contributes to regulation of DNA replication and ensures that replication initiation occurs exactly once per chromosome per cell cycle. Binds to pairs of hemimethylated GATC sequences in the oriC region, thus preventing assembly of replication proteins and re-initiation at newly replicated origins. Repression is relieved when the region becomes fully methylated.</text>
</comment>
<evidence type="ECO:0000256" key="3">
    <source>
        <dbReference type="ARBA" id="ARBA00023125"/>
    </source>
</evidence>
<evidence type="ECO:0000256" key="5">
    <source>
        <dbReference type="PIRNR" id="PIRNR019401"/>
    </source>
</evidence>
<dbReference type="InterPro" id="IPR005621">
    <property type="entry name" value="SeqA"/>
</dbReference>
<dbReference type="Pfam" id="PF17206">
    <property type="entry name" value="SeqA_N"/>
    <property type="match status" value="1"/>
</dbReference>
<keyword evidence="9" id="KW-1185">Reference proteome</keyword>
<dbReference type="InterPro" id="IPR036835">
    <property type="entry name" value="SeqA_DNA-bd_C_sf"/>
</dbReference>
<reference evidence="8 9" key="1">
    <citation type="submission" date="2023-09" db="EMBL/GenBank/DDBJ databases">
        <authorList>
            <person name="Qi X."/>
        </authorList>
    </citation>
    <scope>NUCLEOTIDE SEQUENCE [LARGE SCALE GENOMIC DNA]</scope>
    <source>
        <strain evidence="8 9">S1-1</strain>
    </source>
</reference>
<comment type="similarity">
    <text evidence="4 5">Belongs to the SeqA family.</text>
</comment>
<dbReference type="SUPFAM" id="SSF47598">
    <property type="entry name" value="Ribbon-helix-helix"/>
    <property type="match status" value="1"/>
</dbReference>
<proteinExistence type="inferred from homology"/>
<dbReference type="InterPro" id="IPR033761">
    <property type="entry name" value="SeqA_N"/>
</dbReference>
<evidence type="ECO:0000313" key="8">
    <source>
        <dbReference type="EMBL" id="WOH38212.1"/>
    </source>
</evidence>
<feature type="domain" description="Replication modulator SeqA C-terminal DNA-binding" evidence="6">
    <location>
        <begin position="94"/>
        <end position="201"/>
    </location>
</feature>
<dbReference type="HAMAP" id="MF_00908">
    <property type="entry name" value="SeqA"/>
    <property type="match status" value="1"/>
</dbReference>
<name>A0ABZ0GS02_9GAMM</name>
<keyword evidence="1 4" id="KW-0963">Cytoplasm</keyword>
<accession>A0ABZ0GS02</accession>
<comment type="caution">
    <text evidence="4">Lacks conserved residue(s) required for the propagation of feature annotation.</text>
</comment>
<evidence type="ECO:0000256" key="2">
    <source>
        <dbReference type="ARBA" id="ARBA00022880"/>
    </source>
</evidence>
<evidence type="ECO:0000256" key="1">
    <source>
        <dbReference type="ARBA" id="ARBA00022490"/>
    </source>
</evidence>
<dbReference type="SUPFAM" id="SSF82808">
    <property type="entry name" value="Replication modulator SeqA, C-terminal DNA-binding domain"/>
    <property type="match status" value="1"/>
</dbReference>
<dbReference type="Pfam" id="PF03925">
    <property type="entry name" value="SeqA"/>
    <property type="match status" value="1"/>
</dbReference>
<dbReference type="InterPro" id="IPR013321">
    <property type="entry name" value="Arc_rbn_hlx_hlx"/>
</dbReference>
<dbReference type="RefSeq" id="WP_348396985.1">
    <property type="nucleotide sequence ID" value="NZ_CP136600.1"/>
</dbReference>
<evidence type="ECO:0000259" key="7">
    <source>
        <dbReference type="Pfam" id="PF17206"/>
    </source>
</evidence>
<keyword evidence="2 4" id="KW-0236">DNA replication inhibitor</keyword>
<dbReference type="PIRSF" id="PIRSF019401">
    <property type="entry name" value="SeqA"/>
    <property type="match status" value="1"/>
</dbReference>
<dbReference type="Proteomes" id="UP001301442">
    <property type="component" value="Chromosome"/>
</dbReference>
<organism evidence="8 9">
    <name type="scientific">Thalassotalea fonticola</name>
    <dbReference type="NCBI Taxonomy" id="3065649"/>
    <lineage>
        <taxon>Bacteria</taxon>
        <taxon>Pseudomonadati</taxon>
        <taxon>Pseudomonadota</taxon>
        <taxon>Gammaproteobacteria</taxon>
        <taxon>Alteromonadales</taxon>
        <taxon>Colwelliaceae</taxon>
        <taxon>Thalassotalea</taxon>
    </lineage>
</organism>
<dbReference type="NCBIfam" id="NF008389">
    <property type="entry name" value="PRK11187.1"/>
    <property type="match status" value="1"/>
</dbReference>
<feature type="region of interest" description="Interaction with DNA" evidence="4">
    <location>
        <begin position="110"/>
        <end position="111"/>
    </location>
</feature>
<evidence type="ECO:0000256" key="4">
    <source>
        <dbReference type="HAMAP-Rule" id="MF_00908"/>
    </source>
</evidence>
<gene>
    <name evidence="4 8" type="primary">seqA</name>
    <name evidence="8" type="ORF">RI844_02960</name>
</gene>
<comment type="subunit">
    <text evidence="4">Homodimer. Polymerizes to form helical filaments.</text>
</comment>